<keyword evidence="8" id="KW-1185">Reference proteome</keyword>
<keyword evidence="5 6" id="KW-0520">NAD</keyword>
<dbReference type="InterPro" id="IPR001694">
    <property type="entry name" value="NADH_UbQ_OxRdtase_su1/FPO"/>
</dbReference>
<evidence type="ECO:0000256" key="4">
    <source>
        <dbReference type="ARBA" id="ARBA00023136"/>
    </source>
</evidence>
<comment type="caution">
    <text evidence="7">The sequence shown here is derived from an EMBL/GenBank/DDBJ whole genome shotgun (WGS) entry which is preliminary data.</text>
</comment>
<feature type="transmembrane region" description="Helical" evidence="5">
    <location>
        <begin position="252"/>
        <end position="274"/>
    </location>
</feature>
<evidence type="ECO:0000313" key="7">
    <source>
        <dbReference type="EMBL" id="NEU65623.1"/>
    </source>
</evidence>
<protein>
    <recommendedName>
        <fullName evidence="5">NADH-quinone oxidoreductase subunit H</fullName>
        <ecNumber evidence="5">7.1.1.-</ecNumber>
    </recommendedName>
    <alternativeName>
        <fullName evidence="5">NADH dehydrogenase I subunit H</fullName>
    </alternativeName>
    <alternativeName>
        <fullName evidence="5">NDH-1 subunit H</fullName>
    </alternativeName>
</protein>
<proteinExistence type="inferred from homology"/>
<keyword evidence="5" id="KW-0874">Quinone</keyword>
<keyword evidence="5" id="KW-0830">Ubiquinone</keyword>
<keyword evidence="2 5" id="KW-0812">Transmembrane</keyword>
<feature type="transmembrane region" description="Helical" evidence="5">
    <location>
        <begin position="166"/>
        <end position="188"/>
    </location>
</feature>
<comment type="catalytic activity">
    <reaction evidence="5">
        <text>a quinone + NADH + 5 H(+)(in) = a quinol + NAD(+) + 4 H(+)(out)</text>
        <dbReference type="Rhea" id="RHEA:57888"/>
        <dbReference type="ChEBI" id="CHEBI:15378"/>
        <dbReference type="ChEBI" id="CHEBI:24646"/>
        <dbReference type="ChEBI" id="CHEBI:57540"/>
        <dbReference type="ChEBI" id="CHEBI:57945"/>
        <dbReference type="ChEBI" id="CHEBI:132124"/>
    </reaction>
</comment>
<evidence type="ECO:0000313" key="8">
    <source>
        <dbReference type="Proteomes" id="UP000477386"/>
    </source>
</evidence>
<dbReference type="RefSeq" id="WP_164034941.1">
    <property type="nucleotide sequence ID" value="NZ_JAAGNZ010000001.1"/>
</dbReference>
<dbReference type="AlphaFoldDB" id="A0A6M0IEY3"/>
<dbReference type="PROSITE" id="PS00668">
    <property type="entry name" value="COMPLEX1_ND1_2"/>
    <property type="match status" value="1"/>
</dbReference>
<evidence type="ECO:0000256" key="5">
    <source>
        <dbReference type="HAMAP-Rule" id="MF_01350"/>
    </source>
</evidence>
<dbReference type="GO" id="GO:0005886">
    <property type="term" value="C:plasma membrane"/>
    <property type="evidence" value="ECO:0007669"/>
    <property type="project" value="UniProtKB-SubCell"/>
</dbReference>
<dbReference type="PANTHER" id="PTHR11432">
    <property type="entry name" value="NADH DEHYDROGENASE SUBUNIT 1"/>
    <property type="match status" value="1"/>
</dbReference>
<evidence type="ECO:0000256" key="3">
    <source>
        <dbReference type="ARBA" id="ARBA00022989"/>
    </source>
</evidence>
<feature type="transmembrane region" description="Helical" evidence="5">
    <location>
        <begin position="76"/>
        <end position="98"/>
    </location>
</feature>
<dbReference type="GO" id="GO:0009060">
    <property type="term" value="P:aerobic respiration"/>
    <property type="evidence" value="ECO:0007669"/>
    <property type="project" value="TreeGrafter"/>
</dbReference>
<reference evidence="7 8" key="1">
    <citation type="submission" date="2020-02" db="EMBL/GenBank/DDBJ databases">
        <title>Draft genome sequence of two Spirosoma agri KCTC 52727 and Spirosoma terrae KCTC 52035.</title>
        <authorList>
            <person name="Rojas J."/>
            <person name="Ambika Manirajan B."/>
            <person name="Ratering S."/>
            <person name="Suarez C."/>
            <person name="Schnell S."/>
        </authorList>
    </citation>
    <scope>NUCLEOTIDE SEQUENCE [LARGE SCALE GENOMIC DNA]</scope>
    <source>
        <strain evidence="7 8">KCTC 52727</strain>
    </source>
</reference>
<comment type="function">
    <text evidence="5">NDH-1 shuttles electrons from NADH, via FMN and iron-sulfur (Fe-S) centers, to quinones in the respiratory chain. The immediate electron acceptor for the enzyme in this species is believed to be ubiquinone. Couples the redox reaction to proton translocation (for every two electrons transferred, four hydrogen ions are translocated across the cytoplasmic membrane), and thus conserves the redox energy in a proton gradient. This subunit may bind ubiquinone.</text>
</comment>
<accession>A0A6M0IEY3</accession>
<dbReference type="EMBL" id="JAAGNZ010000001">
    <property type="protein sequence ID" value="NEU65623.1"/>
    <property type="molecule type" value="Genomic_DNA"/>
</dbReference>
<comment type="similarity">
    <text evidence="5 6">Belongs to the complex I subunit 1 family.</text>
</comment>
<dbReference type="GO" id="GO:0003954">
    <property type="term" value="F:NADH dehydrogenase activity"/>
    <property type="evidence" value="ECO:0007669"/>
    <property type="project" value="TreeGrafter"/>
</dbReference>
<keyword evidence="5" id="KW-1003">Cell membrane</keyword>
<dbReference type="GO" id="GO:0048038">
    <property type="term" value="F:quinone binding"/>
    <property type="evidence" value="ECO:0007669"/>
    <property type="project" value="UniProtKB-KW"/>
</dbReference>
<name>A0A6M0IEY3_9BACT</name>
<keyword evidence="7" id="KW-0560">Oxidoreductase</keyword>
<dbReference type="Pfam" id="PF00146">
    <property type="entry name" value="NADHdh"/>
    <property type="match status" value="1"/>
</dbReference>
<feature type="transmembrane region" description="Helical" evidence="5">
    <location>
        <begin position="329"/>
        <end position="352"/>
    </location>
</feature>
<keyword evidence="5" id="KW-1278">Translocase</keyword>
<keyword evidence="4 5" id="KW-0472">Membrane</keyword>
<evidence type="ECO:0000256" key="2">
    <source>
        <dbReference type="ARBA" id="ARBA00022692"/>
    </source>
</evidence>
<dbReference type="NCBIfam" id="NF004741">
    <property type="entry name" value="PRK06076.1-2"/>
    <property type="match status" value="1"/>
</dbReference>
<dbReference type="EC" id="7.1.1.-" evidence="5"/>
<evidence type="ECO:0000256" key="6">
    <source>
        <dbReference type="RuleBase" id="RU000471"/>
    </source>
</evidence>
<feature type="transmembrane region" description="Helical" evidence="5">
    <location>
        <begin position="6"/>
        <end position="29"/>
    </location>
</feature>
<feature type="transmembrane region" description="Helical" evidence="5">
    <location>
        <begin position="358"/>
        <end position="376"/>
    </location>
</feature>
<dbReference type="PANTHER" id="PTHR11432:SF3">
    <property type="entry name" value="NADH-UBIQUINONE OXIDOREDUCTASE CHAIN 1"/>
    <property type="match status" value="1"/>
</dbReference>
<feature type="transmembrane region" description="Helical" evidence="5">
    <location>
        <begin position="118"/>
        <end position="145"/>
    </location>
</feature>
<sequence>MDLPILIVKGIIILVIFGITLLIATYSTYAERKVAAFLQDRIGPNRAGPWGLLQPIADAGKMFFKEDFIPSQASKWLFILGPCLAMLTALMSSAVIPFADSIRFAWDKVNYDIPVQAIEINIGVLYIFGVVSLGVYGVMVGGWASNNKFSLLGAIRAASQNISYEIALGLSMITILMMTGSLSVRAIVNEQATFFEWNVFTQPLGFIIFLTCSFAECNRTPFDLPECETELVGGYHTEYSSMKLGFYLFAEYINMFVSSAFISSLYFGGFHYPFMNEVGGALEGSLGAVAGHNVATAIQFVVFFGKILFFIFFFMWVRWTLPRFRYDQLMNLGWKTFIPLSILNVVLTGAGLLYDFKYASWLIVIVMTVLAVTSTARTPKQAVIPQQS</sequence>
<gene>
    <name evidence="5 7" type="primary">nuoH</name>
    <name evidence="7" type="ORF">GK091_01925</name>
</gene>
<dbReference type="InterPro" id="IPR018086">
    <property type="entry name" value="NADH_UbQ_OxRdtase_su1_CS"/>
</dbReference>
<comment type="subunit">
    <text evidence="5">NDH-1 is composed of 14 different subunits. Subunits NuoA, H, J, K, L, M, N constitute the membrane sector of the complex.</text>
</comment>
<evidence type="ECO:0000256" key="1">
    <source>
        <dbReference type="ARBA" id="ARBA00004141"/>
    </source>
</evidence>
<dbReference type="GO" id="GO:0016655">
    <property type="term" value="F:oxidoreductase activity, acting on NAD(P)H, quinone or similar compound as acceptor"/>
    <property type="evidence" value="ECO:0007669"/>
    <property type="project" value="UniProtKB-UniRule"/>
</dbReference>
<organism evidence="7 8">
    <name type="scientific">Spirosoma agri</name>
    <dbReference type="NCBI Taxonomy" id="1987381"/>
    <lineage>
        <taxon>Bacteria</taxon>
        <taxon>Pseudomonadati</taxon>
        <taxon>Bacteroidota</taxon>
        <taxon>Cytophagia</taxon>
        <taxon>Cytophagales</taxon>
        <taxon>Cytophagaceae</taxon>
        <taxon>Spirosoma</taxon>
    </lineage>
</organism>
<comment type="subcellular location">
    <subcellularLocation>
        <location evidence="5 6">Cell membrane</location>
        <topology evidence="5 6">Multi-pass membrane protein</topology>
    </subcellularLocation>
    <subcellularLocation>
        <location evidence="1">Membrane</location>
        <topology evidence="1">Multi-pass membrane protein</topology>
    </subcellularLocation>
</comment>
<dbReference type="Proteomes" id="UP000477386">
    <property type="component" value="Unassembled WGS sequence"/>
</dbReference>
<dbReference type="HAMAP" id="MF_01350">
    <property type="entry name" value="NDH1_NuoH"/>
    <property type="match status" value="1"/>
</dbReference>
<feature type="transmembrane region" description="Helical" evidence="5">
    <location>
        <begin position="294"/>
        <end position="317"/>
    </location>
</feature>
<keyword evidence="3 5" id="KW-1133">Transmembrane helix</keyword>